<comment type="subcellular location">
    <subcellularLocation>
        <location evidence="1">Membrane</location>
        <topology evidence="1">Multi-pass membrane protein</topology>
    </subcellularLocation>
</comment>
<organism evidence="9 10">
    <name type="scientific">Chromobacterium sinusclupearum</name>
    <dbReference type="NCBI Taxonomy" id="2077146"/>
    <lineage>
        <taxon>Bacteria</taxon>
        <taxon>Pseudomonadati</taxon>
        <taxon>Pseudomonadota</taxon>
        <taxon>Betaproteobacteria</taxon>
        <taxon>Neisseriales</taxon>
        <taxon>Chromobacteriaceae</taxon>
        <taxon>Chromobacterium</taxon>
    </lineage>
</organism>
<sequence>MFKALPYWLLAALVVLPFFSPWHFQPAGDWVTTAVCLGLAGMSALVMSFQSESGKTSNCPPAFVFLLLFSLLQLPRLQYSLPFSALALFLCGVFSLSLGQNDKAQRDRLIACLASLILATALLQAMLGFVQALGLAPQTHGWVLFNPGASDVMGNFGQRNQLAQFLGWGAVSAAYLYATGRMGRVATGSAVLVLALLMSWTGARLPLAYGLGLALLAWFWHRRVPQDETVARMARALAWSVLALAVIQIFNQQIDSVLHAIGLPIHVQSGSDRLLDAGFGARRRIEWSKAWEVFTQHPWLGVGLGGYAWHSAWLEAYGGWPKVPESWLFTHCHNLIFQLLAETGLVGTLLVVGGLLYCLLPYFRRGEQTADNLLLISIAMMLLGHSMFEYPLWYLPFLLMLVIICTLSPAKGWTVQLSGRFRQVLGVSAGVLALAYVATGIQPYWQLIQNFTPRNENTLQASLDNAKRSLKLSELSRNPLWSWEADLGMVNYLQPDGIMRDLQLELAERVARYQPFPTVLIKLSILRALNGQAEPAKQALTMAIANYPDYTPVFQHELARYRQPELQPLQALASKAVKAGAAQGGATDAGRLAAVMTVASPVTRQPIF</sequence>
<feature type="transmembrane region" description="Helical" evidence="5">
    <location>
        <begin position="394"/>
        <end position="412"/>
    </location>
</feature>
<reference evidence="9 10" key="1">
    <citation type="submission" date="2018-01" db="EMBL/GenBank/DDBJ databases">
        <title>Genomic Sequence of Chromobacterium MWU13-2610 from wild cranberry bogs within the Cape Cod National Seashore.</title>
        <authorList>
            <person name="O'Hara-Hanley K."/>
            <person name="Soby S."/>
            <person name="Harrison A."/>
        </authorList>
    </citation>
    <scope>NUCLEOTIDE SEQUENCE [LARGE SCALE GENOMIC DNA]</scope>
    <source>
        <strain evidence="9 10">MWU13-2610</strain>
    </source>
</reference>
<feature type="transmembrane region" description="Helical" evidence="5">
    <location>
        <begin position="80"/>
        <end position="98"/>
    </location>
</feature>
<feature type="domain" description="Protein glycosylation ligase" evidence="8">
    <location>
        <begin position="152"/>
        <end position="176"/>
    </location>
</feature>
<dbReference type="GO" id="GO:0016020">
    <property type="term" value="C:membrane"/>
    <property type="evidence" value="ECO:0007669"/>
    <property type="project" value="UniProtKB-SubCell"/>
</dbReference>
<evidence type="ECO:0000313" key="9">
    <source>
        <dbReference type="EMBL" id="POB00016.1"/>
    </source>
</evidence>
<feature type="transmembrane region" description="Helical" evidence="5">
    <location>
        <begin position="236"/>
        <end position="254"/>
    </location>
</feature>
<dbReference type="InterPro" id="IPR031726">
    <property type="entry name" value="PglL_A"/>
</dbReference>
<evidence type="ECO:0000259" key="6">
    <source>
        <dbReference type="Pfam" id="PF04932"/>
    </source>
</evidence>
<dbReference type="AlphaFoldDB" id="A0A2K4MTC4"/>
<feature type="transmembrane region" description="Helical" evidence="5">
    <location>
        <begin position="424"/>
        <end position="445"/>
    </location>
</feature>
<dbReference type="EMBL" id="PPTF01000014">
    <property type="protein sequence ID" value="POB00016.1"/>
    <property type="molecule type" value="Genomic_DNA"/>
</dbReference>
<keyword evidence="10" id="KW-1185">Reference proteome</keyword>
<evidence type="ECO:0000256" key="5">
    <source>
        <dbReference type="SAM" id="Phobius"/>
    </source>
</evidence>
<dbReference type="InterPro" id="IPR007016">
    <property type="entry name" value="O-antigen_ligase-rel_domated"/>
</dbReference>
<keyword evidence="2 5" id="KW-0812">Transmembrane</keyword>
<feature type="domain" description="O-antigen ligase-related" evidence="6">
    <location>
        <begin position="190"/>
        <end position="351"/>
    </location>
</feature>
<name>A0A2K4MTC4_9NEIS</name>
<evidence type="ECO:0000313" key="10">
    <source>
        <dbReference type="Proteomes" id="UP000236416"/>
    </source>
</evidence>
<feature type="domain" description="Virulence factor membrane-bound polymerase C-terminal" evidence="7">
    <location>
        <begin position="374"/>
        <end position="553"/>
    </location>
</feature>
<dbReference type="Proteomes" id="UP000236416">
    <property type="component" value="Unassembled WGS sequence"/>
</dbReference>
<keyword evidence="3 5" id="KW-1133">Transmembrane helix</keyword>
<feature type="transmembrane region" description="Helical" evidence="5">
    <location>
        <begin position="207"/>
        <end position="224"/>
    </location>
</feature>
<proteinExistence type="predicted"/>
<evidence type="ECO:0000256" key="2">
    <source>
        <dbReference type="ARBA" id="ARBA00022692"/>
    </source>
</evidence>
<dbReference type="Pfam" id="PF11846">
    <property type="entry name" value="Wzy_C_2"/>
    <property type="match status" value="1"/>
</dbReference>
<dbReference type="Pfam" id="PF04932">
    <property type="entry name" value="Wzy_C"/>
    <property type="match status" value="1"/>
</dbReference>
<accession>A0A2K4MTC4</accession>
<evidence type="ECO:0008006" key="11">
    <source>
        <dbReference type="Google" id="ProtNLM"/>
    </source>
</evidence>
<evidence type="ECO:0000256" key="1">
    <source>
        <dbReference type="ARBA" id="ARBA00004141"/>
    </source>
</evidence>
<dbReference type="InterPro" id="IPR051533">
    <property type="entry name" value="WaaL-like"/>
</dbReference>
<evidence type="ECO:0000259" key="7">
    <source>
        <dbReference type="Pfam" id="PF11846"/>
    </source>
</evidence>
<feature type="transmembrane region" description="Helical" evidence="5">
    <location>
        <begin position="335"/>
        <end position="360"/>
    </location>
</feature>
<evidence type="ECO:0000259" key="8">
    <source>
        <dbReference type="Pfam" id="PF15864"/>
    </source>
</evidence>
<dbReference type="InterPro" id="IPR021797">
    <property type="entry name" value="Wzy_C_2"/>
</dbReference>
<feature type="transmembrane region" description="Helical" evidence="5">
    <location>
        <begin position="110"/>
        <end position="136"/>
    </location>
</feature>
<evidence type="ECO:0000256" key="4">
    <source>
        <dbReference type="ARBA" id="ARBA00023136"/>
    </source>
</evidence>
<keyword evidence="4 5" id="KW-0472">Membrane</keyword>
<comment type="caution">
    <text evidence="9">The sequence shown here is derived from an EMBL/GenBank/DDBJ whole genome shotgun (WGS) entry which is preliminary data.</text>
</comment>
<dbReference type="PANTHER" id="PTHR37422">
    <property type="entry name" value="TEICHURONIC ACID BIOSYNTHESIS PROTEIN TUAE"/>
    <property type="match status" value="1"/>
</dbReference>
<gene>
    <name evidence="9" type="ORF">C2134_03240</name>
</gene>
<feature type="transmembrane region" description="Helical" evidence="5">
    <location>
        <begin position="372"/>
        <end position="388"/>
    </location>
</feature>
<feature type="transmembrane region" description="Helical" evidence="5">
    <location>
        <begin position="7"/>
        <end position="24"/>
    </location>
</feature>
<protein>
    <recommendedName>
        <fullName evidence="11">Polymerase</fullName>
    </recommendedName>
</protein>
<dbReference type="Pfam" id="PF15864">
    <property type="entry name" value="PglL_A"/>
    <property type="match status" value="1"/>
</dbReference>
<evidence type="ECO:0000256" key="3">
    <source>
        <dbReference type="ARBA" id="ARBA00022989"/>
    </source>
</evidence>
<dbReference type="PANTHER" id="PTHR37422:SF21">
    <property type="entry name" value="EXOQ-LIKE PROTEIN"/>
    <property type="match status" value="1"/>
</dbReference>